<evidence type="ECO:0000313" key="3">
    <source>
        <dbReference type="Proteomes" id="UP000239494"/>
    </source>
</evidence>
<dbReference type="Proteomes" id="UP000239494">
    <property type="component" value="Unassembled WGS sequence"/>
</dbReference>
<comment type="caution">
    <text evidence="2">The sequence shown here is derived from an EMBL/GenBank/DDBJ whole genome shotgun (WGS) entry which is preliminary data.</text>
</comment>
<dbReference type="EMBL" id="PVTF01000026">
    <property type="protein sequence ID" value="PRY29194.1"/>
    <property type="molecule type" value="Genomic_DNA"/>
</dbReference>
<proteinExistence type="predicted"/>
<reference evidence="2 3" key="1">
    <citation type="submission" date="2018-03" db="EMBL/GenBank/DDBJ databases">
        <title>Genomic Encyclopedia of Archaeal and Bacterial Type Strains, Phase II (KMG-II): from individual species to whole genera.</title>
        <authorList>
            <person name="Goeker M."/>
        </authorList>
    </citation>
    <scope>NUCLEOTIDE SEQUENCE [LARGE SCALE GENOMIC DNA]</scope>
    <source>
        <strain evidence="2 3">DSM 44720</strain>
    </source>
</reference>
<organism evidence="2 3">
    <name type="scientific">Umezawaea tangerina</name>
    <dbReference type="NCBI Taxonomy" id="84725"/>
    <lineage>
        <taxon>Bacteria</taxon>
        <taxon>Bacillati</taxon>
        <taxon>Actinomycetota</taxon>
        <taxon>Actinomycetes</taxon>
        <taxon>Pseudonocardiales</taxon>
        <taxon>Pseudonocardiaceae</taxon>
        <taxon>Umezawaea</taxon>
    </lineage>
</organism>
<sequence>MRALSTQVSIALMAGHRCLCVRVILKRTLRGALETIAASFLMEGCVAGVDAATPAPRDIADDRLGPAPRGYRGPVVRPRSPRLTARTRSRRSAESFCRLRLQTNPIEGRWIIVTTRTVTSQAALPGSTIEARHAFYSRECGISAVIDPSLGKIVLEVGDLVGAVTMPRALGLRVDAGLGVRMLAGPVISQSRIGRWIFLTGPGGPLDESTMADFFDLGVAIASTGDFIKFPSPEDERLDVLRWERIPRSLKDLPPQSAVIATTRAMAIPAP</sequence>
<feature type="compositionally biased region" description="Low complexity" evidence="1">
    <location>
        <begin position="65"/>
        <end position="84"/>
    </location>
</feature>
<evidence type="ECO:0000256" key="1">
    <source>
        <dbReference type="SAM" id="MobiDB-lite"/>
    </source>
</evidence>
<protein>
    <submittedName>
        <fullName evidence="2">Uncharacterized protein</fullName>
    </submittedName>
</protein>
<dbReference type="AlphaFoldDB" id="A0A2T0S701"/>
<evidence type="ECO:0000313" key="2">
    <source>
        <dbReference type="EMBL" id="PRY29194.1"/>
    </source>
</evidence>
<gene>
    <name evidence="2" type="ORF">CLV43_12671</name>
</gene>
<feature type="region of interest" description="Disordered" evidence="1">
    <location>
        <begin position="57"/>
        <end position="87"/>
    </location>
</feature>
<name>A0A2T0S701_9PSEU</name>
<keyword evidence="3" id="KW-1185">Reference proteome</keyword>
<accession>A0A2T0S701</accession>